<evidence type="ECO:0000256" key="1">
    <source>
        <dbReference type="SAM" id="MobiDB-lite"/>
    </source>
</evidence>
<comment type="caution">
    <text evidence="2">The sequence shown here is derived from an EMBL/GenBank/DDBJ whole genome shotgun (WGS) entry which is preliminary data.</text>
</comment>
<protein>
    <submittedName>
        <fullName evidence="2">Reverse transcriptase domain-containing protein</fullName>
    </submittedName>
</protein>
<feature type="region of interest" description="Disordered" evidence="1">
    <location>
        <begin position="1"/>
        <end position="40"/>
    </location>
</feature>
<dbReference type="GO" id="GO:0003964">
    <property type="term" value="F:RNA-directed DNA polymerase activity"/>
    <property type="evidence" value="ECO:0007669"/>
    <property type="project" value="UniProtKB-KW"/>
</dbReference>
<evidence type="ECO:0000313" key="2">
    <source>
        <dbReference type="EMBL" id="GFC94347.1"/>
    </source>
</evidence>
<feature type="non-terminal residue" evidence="2">
    <location>
        <position position="155"/>
    </location>
</feature>
<gene>
    <name evidence="2" type="ORF">Tci_866317</name>
</gene>
<keyword evidence="2" id="KW-0695">RNA-directed DNA polymerase</keyword>
<feature type="non-terminal residue" evidence="2">
    <location>
        <position position="1"/>
    </location>
</feature>
<accession>A0A699SAN7</accession>
<dbReference type="EMBL" id="BKCJ011148216">
    <property type="protein sequence ID" value="GFC94347.1"/>
    <property type="molecule type" value="Genomic_DNA"/>
</dbReference>
<keyword evidence="2" id="KW-0548">Nucleotidyltransferase</keyword>
<reference evidence="2" key="1">
    <citation type="journal article" date="2019" name="Sci. Rep.">
        <title>Draft genome of Tanacetum cinerariifolium, the natural source of mosquito coil.</title>
        <authorList>
            <person name="Yamashiro T."/>
            <person name="Shiraishi A."/>
            <person name="Satake H."/>
            <person name="Nakayama K."/>
        </authorList>
    </citation>
    <scope>NUCLEOTIDE SEQUENCE</scope>
</reference>
<organism evidence="2">
    <name type="scientific">Tanacetum cinerariifolium</name>
    <name type="common">Dalmatian daisy</name>
    <name type="synonym">Chrysanthemum cinerariifolium</name>
    <dbReference type="NCBI Taxonomy" id="118510"/>
    <lineage>
        <taxon>Eukaryota</taxon>
        <taxon>Viridiplantae</taxon>
        <taxon>Streptophyta</taxon>
        <taxon>Embryophyta</taxon>
        <taxon>Tracheophyta</taxon>
        <taxon>Spermatophyta</taxon>
        <taxon>Magnoliopsida</taxon>
        <taxon>eudicotyledons</taxon>
        <taxon>Gunneridae</taxon>
        <taxon>Pentapetalae</taxon>
        <taxon>asterids</taxon>
        <taxon>campanulids</taxon>
        <taxon>Asterales</taxon>
        <taxon>Asteraceae</taxon>
        <taxon>Asteroideae</taxon>
        <taxon>Anthemideae</taxon>
        <taxon>Anthemidinae</taxon>
        <taxon>Tanacetum</taxon>
    </lineage>
</organism>
<feature type="compositionally biased region" description="Pro residues" evidence="1">
    <location>
        <begin position="27"/>
        <end position="37"/>
    </location>
</feature>
<proteinExistence type="predicted"/>
<keyword evidence="2" id="KW-0808">Transferase</keyword>
<sequence>TKDVQPPVVQIETPIPNSEPIVAPVSAPKPNPKPSIPYPSGLHDQKLRNKANDQKEKFFQIFKDLDFNISFVDALILMPKSFLKTGHALIDVYEGELTLYVGKEAVTFNLDQTLRYSANYDAMSINRINLIDVACEEYSQEVLGFSVSGNPTPST</sequence>
<name>A0A699SAN7_TANCI</name>
<dbReference type="AlphaFoldDB" id="A0A699SAN7"/>